<dbReference type="SUPFAM" id="SSF52058">
    <property type="entry name" value="L domain-like"/>
    <property type="match status" value="1"/>
</dbReference>
<dbReference type="PANTHER" id="PTHR11129">
    <property type="entry name" value="PROTEIN FARNESYLTRANSFERASE ALPHA SUBUNIT/RAB GERANYLGERANYL TRANSFERASE ALPHA SUBUNIT"/>
    <property type="match status" value="1"/>
</dbReference>
<evidence type="ECO:0000256" key="2">
    <source>
        <dbReference type="ARBA" id="ARBA00006734"/>
    </source>
</evidence>
<dbReference type="InterPro" id="IPR002088">
    <property type="entry name" value="Prenyl_trans_a"/>
</dbReference>
<gene>
    <name evidence="13" type="ORF">KP79_PYT08393</name>
</gene>
<keyword evidence="8 11" id="KW-0808">Transferase</keyword>
<dbReference type="GO" id="GO:0005968">
    <property type="term" value="C:Rab-protein geranylgeranyltransferase complex"/>
    <property type="evidence" value="ECO:0007669"/>
    <property type="project" value="TreeGrafter"/>
</dbReference>
<evidence type="ECO:0000313" key="13">
    <source>
        <dbReference type="EMBL" id="OWF35560.1"/>
    </source>
</evidence>
<keyword evidence="7" id="KW-0433">Leucine-rich repeat</keyword>
<dbReference type="GO" id="GO:0008270">
    <property type="term" value="F:zinc ion binding"/>
    <property type="evidence" value="ECO:0007669"/>
    <property type="project" value="InterPro"/>
</dbReference>
<dbReference type="InterPro" id="IPR025875">
    <property type="entry name" value="Leu-rich_rpt_4"/>
</dbReference>
<dbReference type="SUPFAM" id="SSF48439">
    <property type="entry name" value="Protein prenylyltransferase"/>
    <property type="match status" value="1"/>
</dbReference>
<dbReference type="FunFam" id="1.25.40.120:FF:000001">
    <property type="entry name" value="Geranylgeranyl transferase type-2 subunit alpha"/>
    <property type="match status" value="1"/>
</dbReference>
<dbReference type="EC" id="2.5.1.60" evidence="3 11"/>
<evidence type="ECO:0000256" key="6">
    <source>
        <dbReference type="ARBA" id="ARBA00022602"/>
    </source>
</evidence>
<evidence type="ECO:0000256" key="3">
    <source>
        <dbReference type="ARBA" id="ARBA00012656"/>
    </source>
</evidence>
<evidence type="ECO:0000256" key="5">
    <source>
        <dbReference type="ARBA" id="ARBA00022553"/>
    </source>
</evidence>
<accession>A0A210PGE2</accession>
<evidence type="ECO:0000256" key="11">
    <source>
        <dbReference type="RuleBase" id="RU367120"/>
    </source>
</evidence>
<dbReference type="Gene3D" id="2.60.40.1130">
    <property type="entry name" value="Rab geranylgeranyltransferase alpha-subunit, insert domain"/>
    <property type="match status" value="1"/>
</dbReference>
<proteinExistence type="inferred from homology"/>
<evidence type="ECO:0000256" key="8">
    <source>
        <dbReference type="ARBA" id="ARBA00022679"/>
    </source>
</evidence>
<evidence type="ECO:0000256" key="9">
    <source>
        <dbReference type="ARBA" id="ARBA00022737"/>
    </source>
</evidence>
<dbReference type="Pfam" id="PF07711">
    <property type="entry name" value="RabGGT_insert"/>
    <property type="match status" value="1"/>
</dbReference>
<dbReference type="EMBL" id="NEDP02076721">
    <property type="protein sequence ID" value="OWF35560.1"/>
    <property type="molecule type" value="Genomic_DNA"/>
</dbReference>
<keyword evidence="5" id="KW-0597">Phosphoprotein</keyword>
<dbReference type="AlphaFoldDB" id="A0A210PGE2"/>
<keyword evidence="9" id="KW-0677">Repeat</keyword>
<dbReference type="InterPro" id="IPR032675">
    <property type="entry name" value="LRR_dom_sf"/>
</dbReference>
<reference evidence="13 14" key="1">
    <citation type="journal article" date="2017" name="Nat. Ecol. Evol.">
        <title>Scallop genome provides insights into evolution of bilaterian karyotype and development.</title>
        <authorList>
            <person name="Wang S."/>
            <person name="Zhang J."/>
            <person name="Jiao W."/>
            <person name="Li J."/>
            <person name="Xun X."/>
            <person name="Sun Y."/>
            <person name="Guo X."/>
            <person name="Huan P."/>
            <person name="Dong B."/>
            <person name="Zhang L."/>
            <person name="Hu X."/>
            <person name="Sun X."/>
            <person name="Wang J."/>
            <person name="Zhao C."/>
            <person name="Wang Y."/>
            <person name="Wang D."/>
            <person name="Huang X."/>
            <person name="Wang R."/>
            <person name="Lv J."/>
            <person name="Li Y."/>
            <person name="Zhang Z."/>
            <person name="Liu B."/>
            <person name="Lu W."/>
            <person name="Hui Y."/>
            <person name="Liang J."/>
            <person name="Zhou Z."/>
            <person name="Hou R."/>
            <person name="Li X."/>
            <person name="Liu Y."/>
            <person name="Li H."/>
            <person name="Ning X."/>
            <person name="Lin Y."/>
            <person name="Zhao L."/>
            <person name="Xing Q."/>
            <person name="Dou J."/>
            <person name="Li Y."/>
            <person name="Mao J."/>
            <person name="Guo H."/>
            <person name="Dou H."/>
            <person name="Li T."/>
            <person name="Mu C."/>
            <person name="Jiang W."/>
            <person name="Fu Q."/>
            <person name="Fu X."/>
            <person name="Miao Y."/>
            <person name="Liu J."/>
            <person name="Yu Q."/>
            <person name="Li R."/>
            <person name="Liao H."/>
            <person name="Li X."/>
            <person name="Kong Y."/>
            <person name="Jiang Z."/>
            <person name="Chourrout D."/>
            <person name="Li R."/>
            <person name="Bao Z."/>
        </authorList>
    </citation>
    <scope>NUCLEOTIDE SEQUENCE [LARGE SCALE GENOMIC DNA]</scope>
    <source>
        <strain evidence="13 14">PY_sf001</strain>
    </source>
</reference>
<comment type="function">
    <text evidence="11">Catalyzes the transfer of a geranyl-geranyl moiety from geranyl-geranyl pyrophosphate to cysteines occuring in specific C-terminal amino acid sequences.</text>
</comment>
<sequence>MVWFEHYFGLCIVQHGRIKVKTTAEQQEAKRKEREKKLKIYNAGTEAVFQKRKNKEFDEEGLKLSGELLGVNPDIYSFWNFRREIFIDLQDKREEAELQKLLQDELHFLEACLKVNPKSYGAWHHRCFVMDAIPEPDWGRELHLCNTFLNLDERNFHCWDYRRHVVLRSNVNLDEELQYTTQKIQSNFSNYSSWHYRSKLLPVIHPDSSHPVAVQEDVLLKEFEVVQNAVFTDPDDQSAWFYQRWLLGRGQKKLQICCVHVSRDLQRIVVLLSRPVMMGQGHCLTVSIDTTPVAGKWRTITGSRMYSTLWVIDLPDQSLPVDKQASIAVTLMDDRYCTKFSEGLQLMPDQEETWAVAEFKQGSRFSTELSAAATSTMAQELESIRELQSLEPNNKWVLLTMIHLMKAIDPEHTKYAAELEESFNKLAAVDTMRKSYYWDLRSKFLIESVLESHDSKVRDVKLCQRGLSCLYHTDWMVLVTSIDLSQNYLKSVRSLSDLQCLRSLNLDNNQLADLQGLAFCRRLTDLSVKNNSICNVEVFEELRTCVFLKKLSVAGNPVCAIEDNVTKICALNKSLQVVDEQDSIG</sequence>
<evidence type="ECO:0000256" key="1">
    <source>
        <dbReference type="ARBA" id="ARBA00002902"/>
    </source>
</evidence>
<dbReference type="InterPro" id="IPR001611">
    <property type="entry name" value="Leu-rich_rpt"/>
</dbReference>
<dbReference type="PROSITE" id="PS51147">
    <property type="entry name" value="PFTA"/>
    <property type="match status" value="5"/>
</dbReference>
<dbReference type="GO" id="GO:0097354">
    <property type="term" value="P:prenylation"/>
    <property type="evidence" value="ECO:0007669"/>
    <property type="project" value="UniProtKB-UniRule"/>
</dbReference>
<comment type="caution">
    <text evidence="13">The sequence shown here is derived from an EMBL/GenBank/DDBJ whole genome shotgun (WGS) entry which is preliminary data.</text>
</comment>
<comment type="catalytic activity">
    <reaction evidence="10 11">
        <text>geranylgeranyl diphosphate + L-cysteinyl-[protein] = S-geranylgeranyl-L-cysteinyl-[protein] + diphosphate</text>
        <dbReference type="Rhea" id="RHEA:21240"/>
        <dbReference type="Rhea" id="RHEA-COMP:10131"/>
        <dbReference type="Rhea" id="RHEA-COMP:11537"/>
        <dbReference type="ChEBI" id="CHEBI:29950"/>
        <dbReference type="ChEBI" id="CHEBI:33019"/>
        <dbReference type="ChEBI" id="CHEBI:57533"/>
        <dbReference type="ChEBI" id="CHEBI:86021"/>
        <dbReference type="EC" id="2.5.1.60"/>
    </reaction>
</comment>
<evidence type="ECO:0000256" key="4">
    <source>
        <dbReference type="ARBA" id="ARBA00014772"/>
    </source>
</evidence>
<dbReference type="STRING" id="6573.A0A210PGE2"/>
<keyword evidence="14" id="KW-1185">Reference proteome</keyword>
<dbReference type="InterPro" id="IPR009087">
    <property type="entry name" value="RabGGT_asu_insert-domain"/>
</dbReference>
<dbReference type="SUPFAM" id="SSF49594">
    <property type="entry name" value="Rab geranylgeranyltransferase alpha-subunit, insert domain"/>
    <property type="match status" value="1"/>
</dbReference>
<dbReference type="Gene3D" id="3.80.10.10">
    <property type="entry name" value="Ribonuclease Inhibitor"/>
    <property type="match status" value="1"/>
</dbReference>
<dbReference type="Pfam" id="PF12799">
    <property type="entry name" value="LRR_4"/>
    <property type="match status" value="1"/>
</dbReference>
<evidence type="ECO:0000259" key="12">
    <source>
        <dbReference type="Pfam" id="PF07711"/>
    </source>
</evidence>
<protein>
    <recommendedName>
        <fullName evidence="4 11">Geranylgeranyl transferase type-2 subunit alpha</fullName>
        <ecNumber evidence="3 11">2.5.1.60</ecNumber>
    </recommendedName>
    <alternativeName>
        <fullName evidence="11">Geranylgeranyl transferase type II subunit alpha</fullName>
    </alternativeName>
</protein>
<dbReference type="Pfam" id="PF01239">
    <property type="entry name" value="PPTA"/>
    <property type="match status" value="4"/>
</dbReference>
<dbReference type="PANTHER" id="PTHR11129:SF2">
    <property type="entry name" value="GERANYLGERANYL TRANSFERASE TYPE-2 SUBUNIT ALPHA"/>
    <property type="match status" value="1"/>
</dbReference>
<dbReference type="OrthoDB" id="1658at2759"/>
<dbReference type="PROSITE" id="PS51450">
    <property type="entry name" value="LRR"/>
    <property type="match status" value="1"/>
</dbReference>
<comment type="similarity">
    <text evidence="2 11">Belongs to the protein prenyltransferase subunit alpha family.</text>
</comment>
<evidence type="ECO:0000313" key="14">
    <source>
        <dbReference type="Proteomes" id="UP000242188"/>
    </source>
</evidence>
<evidence type="ECO:0000256" key="10">
    <source>
        <dbReference type="ARBA" id="ARBA00047658"/>
    </source>
</evidence>
<name>A0A210PGE2_MIZYE</name>
<dbReference type="InterPro" id="IPR036254">
    <property type="entry name" value="RabGGT_asu_insert-dom_sf"/>
</dbReference>
<comment type="function">
    <text evidence="1">Catalyzes the transfer of a geranylgeranyl moiety from geranylgeranyl diphosphate to both cysteines of Rab proteins with the C-terminal sequence -XXCC, -XCXC and -CCXX, such as RAB1A, RAB3A, RAB5A and RAB7A.</text>
</comment>
<evidence type="ECO:0000256" key="7">
    <source>
        <dbReference type="ARBA" id="ARBA00022614"/>
    </source>
</evidence>
<keyword evidence="6 11" id="KW-0637">Prenyltransferase</keyword>
<dbReference type="Proteomes" id="UP000242188">
    <property type="component" value="Unassembled WGS sequence"/>
</dbReference>
<dbReference type="Gene3D" id="1.25.40.120">
    <property type="entry name" value="Protein prenylyltransferase"/>
    <property type="match status" value="1"/>
</dbReference>
<feature type="domain" description="Rab geranylgeranyltransferase alpha subunit insert-domain" evidence="12">
    <location>
        <begin position="256"/>
        <end position="332"/>
    </location>
</feature>
<organism evidence="13 14">
    <name type="scientific">Mizuhopecten yessoensis</name>
    <name type="common">Japanese scallop</name>
    <name type="synonym">Patinopecten yessoensis</name>
    <dbReference type="NCBI Taxonomy" id="6573"/>
    <lineage>
        <taxon>Eukaryota</taxon>
        <taxon>Metazoa</taxon>
        <taxon>Spiralia</taxon>
        <taxon>Lophotrochozoa</taxon>
        <taxon>Mollusca</taxon>
        <taxon>Bivalvia</taxon>
        <taxon>Autobranchia</taxon>
        <taxon>Pteriomorphia</taxon>
        <taxon>Pectinida</taxon>
        <taxon>Pectinoidea</taxon>
        <taxon>Pectinidae</taxon>
        <taxon>Mizuhopecten</taxon>
    </lineage>
</organism>
<dbReference type="GO" id="GO:0004663">
    <property type="term" value="F:Rab geranylgeranyltransferase activity"/>
    <property type="evidence" value="ECO:0007669"/>
    <property type="project" value="UniProtKB-UniRule"/>
</dbReference>